<dbReference type="Pfam" id="PF00271">
    <property type="entry name" value="Helicase_C"/>
    <property type="match status" value="1"/>
</dbReference>
<gene>
    <name evidence="6" type="ORF">EJ08DRAFT_589780</name>
</gene>
<dbReference type="CDD" id="cd18793">
    <property type="entry name" value="SF2_C_SNF"/>
    <property type="match status" value="1"/>
</dbReference>
<sequence>MYPQLDWTKLSGPMMTSAKTMAIKSQVLEWRRQEPKCKTIIFTQFTGLLQILNRICKVERWKHSEISGKATMKNRNKIIKEFNKPKGDVEILIATQGTCGTGLNLTAATKVLIVESWWNEAMDQQAFCRVWRIGQTKETELVRLCVDKSMDSRVLQIQQRKIARFGKIKMGKGLSKYVSSTIHQVATKIV</sequence>
<dbReference type="GO" id="GO:0005524">
    <property type="term" value="F:ATP binding"/>
    <property type="evidence" value="ECO:0007669"/>
    <property type="project" value="UniProtKB-KW"/>
</dbReference>
<dbReference type="SMART" id="SM00490">
    <property type="entry name" value="HELICc"/>
    <property type="match status" value="1"/>
</dbReference>
<dbReference type="PANTHER" id="PTHR45626:SF17">
    <property type="entry name" value="HELICASE-LIKE TRANSCRIPTION FACTOR"/>
    <property type="match status" value="1"/>
</dbReference>
<dbReference type="AlphaFoldDB" id="A0A9P4TYK0"/>
<comment type="caution">
    <text evidence="6">The sequence shown here is derived from an EMBL/GenBank/DDBJ whole genome shotgun (WGS) entry which is preliminary data.</text>
</comment>
<dbReference type="InterPro" id="IPR049730">
    <property type="entry name" value="SNF2/RAD54-like_C"/>
</dbReference>
<keyword evidence="1" id="KW-0547">Nucleotide-binding</keyword>
<dbReference type="SUPFAM" id="SSF52540">
    <property type="entry name" value="P-loop containing nucleoside triphosphate hydrolases"/>
    <property type="match status" value="1"/>
</dbReference>
<dbReference type="Proteomes" id="UP000800235">
    <property type="component" value="Unassembled WGS sequence"/>
</dbReference>
<dbReference type="GO" id="GO:0008094">
    <property type="term" value="F:ATP-dependent activity, acting on DNA"/>
    <property type="evidence" value="ECO:0007669"/>
    <property type="project" value="TreeGrafter"/>
</dbReference>
<keyword evidence="4" id="KW-0067">ATP-binding</keyword>
<evidence type="ECO:0000256" key="4">
    <source>
        <dbReference type="ARBA" id="ARBA00022840"/>
    </source>
</evidence>
<feature type="domain" description="Helicase C-terminal" evidence="5">
    <location>
        <begin position="22"/>
        <end position="175"/>
    </location>
</feature>
<dbReference type="InterPro" id="IPR027417">
    <property type="entry name" value="P-loop_NTPase"/>
</dbReference>
<evidence type="ECO:0000313" key="6">
    <source>
        <dbReference type="EMBL" id="KAF2429968.1"/>
    </source>
</evidence>
<evidence type="ECO:0000256" key="2">
    <source>
        <dbReference type="ARBA" id="ARBA00022801"/>
    </source>
</evidence>
<accession>A0A9P4TYK0</accession>
<dbReference type="EMBL" id="MU007042">
    <property type="protein sequence ID" value="KAF2429968.1"/>
    <property type="molecule type" value="Genomic_DNA"/>
</dbReference>
<evidence type="ECO:0000313" key="7">
    <source>
        <dbReference type="Proteomes" id="UP000800235"/>
    </source>
</evidence>
<reference evidence="6" key="1">
    <citation type="journal article" date="2020" name="Stud. Mycol.">
        <title>101 Dothideomycetes genomes: a test case for predicting lifestyles and emergence of pathogens.</title>
        <authorList>
            <person name="Haridas S."/>
            <person name="Albert R."/>
            <person name="Binder M."/>
            <person name="Bloem J."/>
            <person name="Labutti K."/>
            <person name="Salamov A."/>
            <person name="Andreopoulos B."/>
            <person name="Baker S."/>
            <person name="Barry K."/>
            <person name="Bills G."/>
            <person name="Bluhm B."/>
            <person name="Cannon C."/>
            <person name="Castanera R."/>
            <person name="Culley D."/>
            <person name="Daum C."/>
            <person name="Ezra D."/>
            <person name="Gonzalez J."/>
            <person name="Henrissat B."/>
            <person name="Kuo A."/>
            <person name="Liang C."/>
            <person name="Lipzen A."/>
            <person name="Lutzoni F."/>
            <person name="Magnuson J."/>
            <person name="Mondo S."/>
            <person name="Nolan M."/>
            <person name="Ohm R."/>
            <person name="Pangilinan J."/>
            <person name="Park H.-J."/>
            <person name="Ramirez L."/>
            <person name="Alfaro M."/>
            <person name="Sun H."/>
            <person name="Tritt A."/>
            <person name="Yoshinaga Y."/>
            <person name="Zwiers L.-H."/>
            <person name="Turgeon B."/>
            <person name="Goodwin S."/>
            <person name="Spatafora J."/>
            <person name="Crous P."/>
            <person name="Grigoriev I."/>
        </authorList>
    </citation>
    <scope>NUCLEOTIDE SEQUENCE</scope>
    <source>
        <strain evidence="6">CBS 130266</strain>
    </source>
</reference>
<dbReference type="PANTHER" id="PTHR45626">
    <property type="entry name" value="TRANSCRIPTION TERMINATION FACTOR 2-RELATED"/>
    <property type="match status" value="1"/>
</dbReference>
<proteinExistence type="predicted"/>
<evidence type="ECO:0000259" key="5">
    <source>
        <dbReference type="PROSITE" id="PS51194"/>
    </source>
</evidence>
<evidence type="ECO:0000256" key="1">
    <source>
        <dbReference type="ARBA" id="ARBA00022741"/>
    </source>
</evidence>
<organism evidence="6 7">
    <name type="scientific">Tothia fuscella</name>
    <dbReference type="NCBI Taxonomy" id="1048955"/>
    <lineage>
        <taxon>Eukaryota</taxon>
        <taxon>Fungi</taxon>
        <taxon>Dikarya</taxon>
        <taxon>Ascomycota</taxon>
        <taxon>Pezizomycotina</taxon>
        <taxon>Dothideomycetes</taxon>
        <taxon>Pleosporomycetidae</taxon>
        <taxon>Venturiales</taxon>
        <taxon>Cylindrosympodiaceae</taxon>
        <taxon>Tothia</taxon>
    </lineage>
</organism>
<dbReference type="GO" id="GO:0016787">
    <property type="term" value="F:hydrolase activity"/>
    <property type="evidence" value="ECO:0007669"/>
    <property type="project" value="UniProtKB-KW"/>
</dbReference>
<name>A0A9P4TYK0_9PEZI</name>
<dbReference type="OrthoDB" id="3943178at2759"/>
<protein>
    <submittedName>
        <fullName evidence="6">P-loop containing nucleoside triphosphate hydrolase protein</fullName>
    </submittedName>
</protein>
<keyword evidence="2 6" id="KW-0378">Hydrolase</keyword>
<evidence type="ECO:0000256" key="3">
    <source>
        <dbReference type="ARBA" id="ARBA00022806"/>
    </source>
</evidence>
<dbReference type="GO" id="GO:0004386">
    <property type="term" value="F:helicase activity"/>
    <property type="evidence" value="ECO:0007669"/>
    <property type="project" value="UniProtKB-KW"/>
</dbReference>
<dbReference type="GO" id="GO:0006281">
    <property type="term" value="P:DNA repair"/>
    <property type="evidence" value="ECO:0007669"/>
    <property type="project" value="TreeGrafter"/>
</dbReference>
<dbReference type="GO" id="GO:0005634">
    <property type="term" value="C:nucleus"/>
    <property type="evidence" value="ECO:0007669"/>
    <property type="project" value="TreeGrafter"/>
</dbReference>
<dbReference type="Gene3D" id="3.40.50.300">
    <property type="entry name" value="P-loop containing nucleotide triphosphate hydrolases"/>
    <property type="match status" value="1"/>
</dbReference>
<dbReference type="PROSITE" id="PS51194">
    <property type="entry name" value="HELICASE_CTER"/>
    <property type="match status" value="1"/>
</dbReference>
<dbReference type="InterPro" id="IPR001650">
    <property type="entry name" value="Helicase_C-like"/>
</dbReference>
<keyword evidence="7" id="KW-1185">Reference proteome</keyword>
<keyword evidence="3" id="KW-0347">Helicase</keyword>
<dbReference type="InterPro" id="IPR050628">
    <property type="entry name" value="SNF2_RAD54_helicase_TF"/>
</dbReference>